<feature type="region of interest" description="Disordered" evidence="5">
    <location>
        <begin position="176"/>
        <end position="206"/>
    </location>
</feature>
<evidence type="ECO:0000256" key="4">
    <source>
        <dbReference type="ARBA" id="ARBA00043897"/>
    </source>
</evidence>
<organism evidence="7 8">
    <name type="scientific">Talaromyces proteolyticus</name>
    <dbReference type="NCBI Taxonomy" id="1131652"/>
    <lineage>
        <taxon>Eukaryota</taxon>
        <taxon>Fungi</taxon>
        <taxon>Dikarya</taxon>
        <taxon>Ascomycota</taxon>
        <taxon>Pezizomycotina</taxon>
        <taxon>Eurotiomycetes</taxon>
        <taxon>Eurotiomycetidae</taxon>
        <taxon>Eurotiales</taxon>
        <taxon>Trichocomaceae</taxon>
        <taxon>Talaromyces</taxon>
        <taxon>Talaromyces sect. Bacilispori</taxon>
    </lineage>
</organism>
<feature type="region of interest" description="Disordered" evidence="5">
    <location>
        <begin position="623"/>
        <end position="647"/>
    </location>
</feature>
<keyword evidence="6" id="KW-0472">Membrane</keyword>
<evidence type="ECO:0000256" key="3">
    <source>
        <dbReference type="ARBA" id="ARBA00019539"/>
    </source>
</evidence>
<evidence type="ECO:0000256" key="5">
    <source>
        <dbReference type="SAM" id="MobiDB-lite"/>
    </source>
</evidence>
<protein>
    <recommendedName>
        <fullName evidence="2">Inclusion body clearance protein IML2</fullName>
    </recommendedName>
    <alternativeName>
        <fullName evidence="3">Inclusion body clearance protein iml2</fullName>
    </alternativeName>
</protein>
<dbReference type="EMBL" id="JAJTJA010000010">
    <property type="protein sequence ID" value="KAH8693178.1"/>
    <property type="molecule type" value="Genomic_DNA"/>
</dbReference>
<gene>
    <name evidence="7" type="ORF">BGW36DRAFT_430916</name>
</gene>
<dbReference type="GO" id="GO:0005829">
    <property type="term" value="C:cytosol"/>
    <property type="evidence" value="ECO:0007669"/>
    <property type="project" value="TreeGrafter"/>
</dbReference>
<dbReference type="GO" id="GO:0005741">
    <property type="term" value="C:mitochondrial outer membrane"/>
    <property type="evidence" value="ECO:0007669"/>
    <property type="project" value="TreeGrafter"/>
</dbReference>
<evidence type="ECO:0000313" key="8">
    <source>
        <dbReference type="Proteomes" id="UP001201262"/>
    </source>
</evidence>
<evidence type="ECO:0000256" key="1">
    <source>
        <dbReference type="ARBA" id="ARBA00011408"/>
    </source>
</evidence>
<comment type="subunit">
    <text evidence="1">Interacts with lipid droplet proteins.</text>
</comment>
<proteinExistence type="predicted"/>
<dbReference type="InterPro" id="IPR019412">
    <property type="entry name" value="IML2/TPR_39"/>
</dbReference>
<feature type="compositionally biased region" description="Low complexity" evidence="5">
    <location>
        <begin position="186"/>
        <end position="206"/>
    </location>
</feature>
<keyword evidence="8" id="KW-1185">Reference proteome</keyword>
<dbReference type="PANTHER" id="PTHR31859:SF1">
    <property type="entry name" value="TETRATRICOPEPTIDE REPEAT PROTEIN 39C"/>
    <property type="match status" value="1"/>
</dbReference>
<dbReference type="AlphaFoldDB" id="A0AAD4KKM9"/>
<dbReference type="GeneID" id="70251190"/>
<sequence>MYRMGSWLYGRNSANSSSQSLDSVQQILDLEQAMAAATLILNDDVEGAESGLSEGDSTFHKTGKGVVGFIRATLGFEQEIMRQAAERLAEAENSAYNDHQRVIHVSSTPNAFRSQIYDPGTEYALCQAMVQLLAAVVGVLNESLTESLKGFYKMRKAYMTLDGILKMEERYLQNKRSKSSPLNGLASESNTPSTTTSSAQSPNQSSQDLAKDIAQLKIVDENSGDALLQGPNVEDFSNPIDIFIHSNSNACFGMLLVMLSMIPPTFSRLLAIIGFRGDKERGLRMLWQASKFHSLVGAIAALALLGYYNGFVRFCDIIPDVTTDDEAGIEGYPVERLSVLLQKMRARYPKSQLWLLEESRMKGANRDLESALELLKNSKKSPLKQVDGLQNFEKSMDAMYLHRYEECASFFIKCVELNSWSPALYYYIAGSAYVVLYRQTAATDATAAKEYAKQARECLRKAPTLAGKKRLMARQLPFDVFVTRKVARWETRAKEWNVDLVEAAAAGVDPIEEMIFFWNGYSRMRKEELEESLEKLAWSESDANKLWSKQNEDEKAILSVLRAGVLRSLRRHREAKQILQKKVFSHDRSLFKGHLQENWILPVAHFEMAANLWMERPNYVAAHSPSDSALKPTVSKTSGPSLSETESDILEREMVQECEEHLEKVAKWESYDLDTRIGLKVTSAKGAVRKWHVAHPAAV</sequence>
<feature type="compositionally biased region" description="Polar residues" evidence="5">
    <location>
        <begin position="634"/>
        <end position="644"/>
    </location>
</feature>
<feature type="transmembrane region" description="Helical" evidence="6">
    <location>
        <begin position="292"/>
        <end position="311"/>
    </location>
</feature>
<dbReference type="Proteomes" id="UP001201262">
    <property type="component" value="Unassembled WGS sequence"/>
</dbReference>
<dbReference type="GO" id="GO:0005634">
    <property type="term" value="C:nucleus"/>
    <property type="evidence" value="ECO:0007669"/>
    <property type="project" value="TreeGrafter"/>
</dbReference>
<dbReference type="PANTHER" id="PTHR31859">
    <property type="entry name" value="TETRATRICOPEPTIDE REPEAT PROTEIN 39 FAMILY MEMBER"/>
    <property type="match status" value="1"/>
</dbReference>
<keyword evidence="6" id="KW-0812">Transmembrane</keyword>
<accession>A0AAD4KKM9</accession>
<evidence type="ECO:0000256" key="2">
    <source>
        <dbReference type="ARBA" id="ARBA00018424"/>
    </source>
</evidence>
<evidence type="ECO:0000313" key="7">
    <source>
        <dbReference type="EMBL" id="KAH8693178.1"/>
    </source>
</evidence>
<reference evidence="7" key="1">
    <citation type="submission" date="2021-12" db="EMBL/GenBank/DDBJ databases">
        <title>Convergent genome expansion in fungi linked to evolution of root-endophyte symbiosis.</title>
        <authorList>
            <consortium name="DOE Joint Genome Institute"/>
            <person name="Ke Y.-H."/>
            <person name="Bonito G."/>
            <person name="Liao H.-L."/>
            <person name="Looney B."/>
            <person name="Rojas-Flechas A."/>
            <person name="Nash J."/>
            <person name="Hameed K."/>
            <person name="Schadt C."/>
            <person name="Martin F."/>
            <person name="Crous P.W."/>
            <person name="Miettinen O."/>
            <person name="Magnuson J.K."/>
            <person name="Labbe J."/>
            <person name="Jacobson D."/>
            <person name="Doktycz M.J."/>
            <person name="Veneault-Fourrey C."/>
            <person name="Kuo A."/>
            <person name="Mondo S."/>
            <person name="Calhoun S."/>
            <person name="Riley R."/>
            <person name="Ohm R."/>
            <person name="LaButti K."/>
            <person name="Andreopoulos B."/>
            <person name="Pangilinan J."/>
            <person name="Nolan M."/>
            <person name="Tritt A."/>
            <person name="Clum A."/>
            <person name="Lipzen A."/>
            <person name="Daum C."/>
            <person name="Barry K."/>
            <person name="Grigoriev I.V."/>
            <person name="Vilgalys R."/>
        </authorList>
    </citation>
    <scope>NUCLEOTIDE SEQUENCE</scope>
    <source>
        <strain evidence="7">PMI_201</strain>
    </source>
</reference>
<keyword evidence="6" id="KW-1133">Transmembrane helix</keyword>
<feature type="transmembrane region" description="Helical" evidence="6">
    <location>
        <begin position="252"/>
        <end position="271"/>
    </location>
</feature>
<evidence type="ECO:0000256" key="6">
    <source>
        <dbReference type="SAM" id="Phobius"/>
    </source>
</evidence>
<comment type="function">
    <text evidence="4">Inclusion body (IB) resident protein that interacts strongly with lipid droplet (LD) proteins. Involved in LD-mediated IB clearing after protein folding stress, probably by enabling access to the IBs of an LD-stored soluble sterol derivative that acts as a chaperone in inclusion clearing.</text>
</comment>
<comment type="caution">
    <text evidence="7">The sequence shown here is derived from an EMBL/GenBank/DDBJ whole genome shotgun (WGS) entry which is preliminary data.</text>
</comment>
<name>A0AAD4KKM9_9EURO</name>
<dbReference type="Pfam" id="PF10300">
    <property type="entry name" value="Iml2-TPR_39"/>
    <property type="match status" value="1"/>
</dbReference>
<dbReference type="RefSeq" id="XP_046069051.1">
    <property type="nucleotide sequence ID" value="XM_046220903.1"/>
</dbReference>